<accession>A0ABT1I9D7</accession>
<comment type="caution">
    <text evidence="4">The sequence shown here is derived from an EMBL/GenBank/DDBJ whole genome shotgun (WGS) entry which is preliminary data.</text>
</comment>
<evidence type="ECO:0000313" key="4">
    <source>
        <dbReference type="EMBL" id="MCP2269250.1"/>
    </source>
</evidence>
<feature type="transmembrane region" description="Helical" evidence="2">
    <location>
        <begin position="115"/>
        <end position="134"/>
    </location>
</feature>
<dbReference type="PANTHER" id="PTHR30487">
    <property type="entry name" value="TYPE 4 PREPILIN-LIKE PROTEINS LEADER PEPTIDE-PROCESSING ENZYME"/>
    <property type="match status" value="1"/>
</dbReference>
<evidence type="ECO:0000256" key="2">
    <source>
        <dbReference type="SAM" id="Phobius"/>
    </source>
</evidence>
<dbReference type="EMBL" id="JAMTCO010000004">
    <property type="protein sequence ID" value="MCP2269250.1"/>
    <property type="molecule type" value="Genomic_DNA"/>
</dbReference>
<dbReference type="InterPro" id="IPR050882">
    <property type="entry name" value="Prepilin_peptidase/N-MTase"/>
</dbReference>
<comment type="similarity">
    <text evidence="1">Belongs to the peptidase A24 family.</text>
</comment>
<dbReference type="Proteomes" id="UP001205185">
    <property type="component" value="Unassembled WGS sequence"/>
</dbReference>
<dbReference type="InterPro" id="IPR000045">
    <property type="entry name" value="Prepilin_IV_endopep_pep"/>
</dbReference>
<dbReference type="Gene3D" id="1.20.120.1220">
    <property type="match status" value="1"/>
</dbReference>
<feature type="transmembrane region" description="Helical" evidence="2">
    <location>
        <begin position="88"/>
        <end position="108"/>
    </location>
</feature>
<organism evidence="4 5">
    <name type="scientific">Actinokineospora diospyrosa</name>
    <dbReference type="NCBI Taxonomy" id="103728"/>
    <lineage>
        <taxon>Bacteria</taxon>
        <taxon>Bacillati</taxon>
        <taxon>Actinomycetota</taxon>
        <taxon>Actinomycetes</taxon>
        <taxon>Pseudonocardiales</taxon>
        <taxon>Pseudonocardiaceae</taxon>
        <taxon>Actinokineospora</taxon>
    </lineage>
</organism>
<name>A0ABT1I9D7_9PSEU</name>
<dbReference type="PANTHER" id="PTHR30487:SF0">
    <property type="entry name" value="PREPILIN LEADER PEPTIDASE_N-METHYLTRANSFERASE-RELATED"/>
    <property type="match status" value="1"/>
</dbReference>
<proteinExistence type="inferred from homology"/>
<keyword evidence="5" id="KW-1185">Reference proteome</keyword>
<reference evidence="4 5" key="1">
    <citation type="submission" date="2022-06" db="EMBL/GenBank/DDBJ databases">
        <title>Genomic Encyclopedia of Archaeal and Bacterial Type Strains, Phase II (KMG-II): from individual species to whole genera.</title>
        <authorList>
            <person name="Goeker M."/>
        </authorList>
    </citation>
    <scope>NUCLEOTIDE SEQUENCE [LARGE SCALE GENOMIC DNA]</scope>
    <source>
        <strain evidence="4 5">DSM 44255</strain>
    </source>
</reference>
<dbReference type="Pfam" id="PF01478">
    <property type="entry name" value="Peptidase_A24"/>
    <property type="match status" value="1"/>
</dbReference>
<feature type="transmembrane region" description="Helical" evidence="2">
    <location>
        <begin position="62"/>
        <end position="82"/>
    </location>
</feature>
<keyword evidence="2" id="KW-0472">Membrane</keyword>
<evidence type="ECO:0000313" key="5">
    <source>
        <dbReference type="Proteomes" id="UP001205185"/>
    </source>
</evidence>
<feature type="transmembrane region" description="Helical" evidence="2">
    <location>
        <begin position="38"/>
        <end position="55"/>
    </location>
</feature>
<protein>
    <submittedName>
        <fullName evidence="4">Leader peptidase (Prepilin peptidase) / N-methyltransferase</fullName>
    </submittedName>
</protein>
<sequence length="212" mass="22017">MTYTELIALWGLIGIASGGAFGAVTRSLLSSRSFGWRAWTTSAALTGGTFVLLAWRIDQPHLVPPLSYLAAILVALAAVDLAEHRLPSAIILPSYPILGAGLTAVAILDSRYANLAMSLTGMVTLAAAYLTLALTTSGLGAGDVKLAGLLGLTLGWYGWTTILTGTLLGWLLAATARFTLRATRHIDRTAPTPLGPHLGIGAIVALIVLNTS</sequence>
<evidence type="ECO:0000259" key="3">
    <source>
        <dbReference type="Pfam" id="PF01478"/>
    </source>
</evidence>
<gene>
    <name evidence="4" type="ORF">LV75_001738</name>
</gene>
<keyword evidence="2" id="KW-1133">Transmembrane helix</keyword>
<feature type="domain" description="Prepilin type IV endopeptidase peptidase" evidence="3">
    <location>
        <begin position="69"/>
        <end position="166"/>
    </location>
</feature>
<feature type="transmembrane region" description="Helical" evidence="2">
    <location>
        <begin position="154"/>
        <end position="173"/>
    </location>
</feature>
<keyword evidence="2" id="KW-0812">Transmembrane</keyword>
<evidence type="ECO:0000256" key="1">
    <source>
        <dbReference type="ARBA" id="ARBA00005801"/>
    </source>
</evidence>